<evidence type="ECO:0000256" key="2">
    <source>
        <dbReference type="RuleBase" id="RU362097"/>
    </source>
</evidence>
<feature type="coiled-coil region" evidence="3">
    <location>
        <begin position="237"/>
        <end position="286"/>
    </location>
</feature>
<keyword evidence="2" id="KW-0564">Palmitate</keyword>
<dbReference type="Gene3D" id="1.20.1600.10">
    <property type="entry name" value="Outer membrane efflux proteins (OEP)"/>
    <property type="match status" value="1"/>
</dbReference>
<evidence type="ECO:0000313" key="4">
    <source>
        <dbReference type="EMBL" id="QWF72265.1"/>
    </source>
</evidence>
<keyword evidence="2" id="KW-0449">Lipoprotein</keyword>
<dbReference type="PANTHER" id="PTHR30203:SF25">
    <property type="entry name" value="OUTER MEMBRANE PROTEIN-RELATED"/>
    <property type="match status" value="1"/>
</dbReference>
<keyword evidence="2" id="KW-0732">Signal</keyword>
<comment type="subcellular location">
    <subcellularLocation>
        <location evidence="2">Cell outer membrane</location>
        <topology evidence="2">Lipid-anchor</topology>
    </subcellularLocation>
</comment>
<evidence type="ECO:0000256" key="3">
    <source>
        <dbReference type="SAM" id="Coils"/>
    </source>
</evidence>
<keyword evidence="2" id="KW-0812">Transmembrane</keyword>
<proteinExistence type="inferred from homology"/>
<dbReference type="KEGG" id="mpad:KEF85_07415"/>
<keyword evidence="2" id="KW-0472">Membrane</keyword>
<comment type="similarity">
    <text evidence="1 2">Belongs to the outer membrane factor (OMF) (TC 1.B.17) family.</text>
</comment>
<dbReference type="Gene3D" id="2.20.200.10">
    <property type="entry name" value="Outer membrane efflux proteins (OEP)"/>
    <property type="match status" value="1"/>
</dbReference>
<dbReference type="GO" id="GO:0015562">
    <property type="term" value="F:efflux transmembrane transporter activity"/>
    <property type="evidence" value="ECO:0007669"/>
    <property type="project" value="InterPro"/>
</dbReference>
<dbReference type="Pfam" id="PF02321">
    <property type="entry name" value="OEP"/>
    <property type="match status" value="2"/>
</dbReference>
<keyword evidence="2" id="KW-1134">Transmembrane beta strand</keyword>
<dbReference type="RefSeq" id="WP_215584587.1">
    <property type="nucleotide sequence ID" value="NZ_CP073754.1"/>
</dbReference>
<evidence type="ECO:0000256" key="1">
    <source>
        <dbReference type="ARBA" id="ARBA00007613"/>
    </source>
</evidence>
<dbReference type="PANTHER" id="PTHR30203">
    <property type="entry name" value="OUTER MEMBRANE CATION EFFLUX PROTEIN"/>
    <property type="match status" value="1"/>
</dbReference>
<dbReference type="InterPro" id="IPR010131">
    <property type="entry name" value="MdtP/NodT-like"/>
</dbReference>
<name>A0A975MQW8_9GAMM</name>
<feature type="chain" id="PRO_5038155347" evidence="2">
    <location>
        <begin position="27"/>
        <end position="516"/>
    </location>
</feature>
<evidence type="ECO:0000313" key="5">
    <source>
        <dbReference type="Proteomes" id="UP000676649"/>
    </source>
</evidence>
<accession>A0A975MQW8</accession>
<dbReference type="AlphaFoldDB" id="A0A975MQW8"/>
<gene>
    <name evidence="4" type="ORF">KEF85_07415</name>
</gene>
<dbReference type="EMBL" id="CP073754">
    <property type="protein sequence ID" value="QWF72265.1"/>
    <property type="molecule type" value="Genomic_DNA"/>
</dbReference>
<dbReference type="InterPro" id="IPR003423">
    <property type="entry name" value="OMP_efflux"/>
</dbReference>
<dbReference type="Proteomes" id="UP000676649">
    <property type="component" value="Chromosome"/>
</dbReference>
<keyword evidence="5" id="KW-1185">Reference proteome</keyword>
<protein>
    <submittedName>
        <fullName evidence="4">Efflux transporter outer membrane subunit</fullName>
    </submittedName>
</protein>
<dbReference type="GO" id="GO:0009279">
    <property type="term" value="C:cell outer membrane"/>
    <property type="evidence" value="ECO:0007669"/>
    <property type="project" value="UniProtKB-SubCell"/>
</dbReference>
<reference evidence="4" key="1">
    <citation type="submission" date="2021-04" db="EMBL/GenBank/DDBJ databases">
        <title>Draft genome sequence data of methanotrophic Methylovulum sp. strain S1L and Methylomonas sp. strain S2AM isolated from boreal lake water columns.</title>
        <authorList>
            <person name="Rissanen A.J."/>
            <person name="Mangayil R."/>
            <person name="Svenning M.M."/>
            <person name="Khanongnuch R."/>
        </authorList>
    </citation>
    <scope>NUCLEOTIDE SEQUENCE</scope>
    <source>
        <strain evidence="4">S2AM</strain>
    </source>
</reference>
<keyword evidence="3" id="KW-0175">Coiled coil</keyword>
<sequence>MITYRPMPIRSSTSCLRLLPALLALNACTTGPDFIKPDSPGPQQWTALPSVGSAAIDSSAVSKNWWQKFNDPILSALIERALNQNLSLRNAATLLAQSRAQTGIAAADQFPQLNANTSYTRMQASQKGILSLAKTLSGGSSAGTAANGSGSGSAAGGTGAGAIGVPAAGVQPFSLYQYGFDASWELDLWGRVRREQEAAAADLQATQEQQHAAQLSVIAEVAKNYIELRRLQASRTLSTEQRDLASQQHELIKLQAKHGVVTAIEVENAAAALAEAEAALPSLAQQISLSLNQLSLLLGEQPGVLNAELSGSQALPSLPPRLELGLPAELAQRRPDIREAEARLHSALADIGMAQADFYPRFTLSGSTGLQALRLRDLGNWSAWQYAIGPSIMLPIFQGGRLEATLELRQAQHQQAAIAYHNTLLAAWHEIDSNLAAYQQARLRLQALQAGVSANQQSRQLQQQRFEQGLITRLPVLQAQARLLQAKQTELDTISLSVLDLIAVYKALGGGWVEVE</sequence>
<feature type="signal peptide" evidence="2">
    <location>
        <begin position="1"/>
        <end position="26"/>
    </location>
</feature>
<dbReference type="NCBIfam" id="TIGR01845">
    <property type="entry name" value="outer_NodT"/>
    <property type="match status" value="1"/>
</dbReference>
<organism evidence="4 5">
    <name type="scientific">Methylomonas paludis</name>
    <dbReference type="NCBI Taxonomy" id="1173101"/>
    <lineage>
        <taxon>Bacteria</taxon>
        <taxon>Pseudomonadati</taxon>
        <taxon>Pseudomonadota</taxon>
        <taxon>Gammaproteobacteria</taxon>
        <taxon>Methylococcales</taxon>
        <taxon>Methylococcaceae</taxon>
        <taxon>Methylomonas</taxon>
    </lineage>
</organism>
<dbReference type="SUPFAM" id="SSF56954">
    <property type="entry name" value="Outer membrane efflux proteins (OEP)"/>
    <property type="match status" value="1"/>
</dbReference>